<organism evidence="2 3">
    <name type="scientific">Clitoria ternatea</name>
    <name type="common">Butterfly pea</name>
    <dbReference type="NCBI Taxonomy" id="43366"/>
    <lineage>
        <taxon>Eukaryota</taxon>
        <taxon>Viridiplantae</taxon>
        <taxon>Streptophyta</taxon>
        <taxon>Embryophyta</taxon>
        <taxon>Tracheophyta</taxon>
        <taxon>Spermatophyta</taxon>
        <taxon>Magnoliopsida</taxon>
        <taxon>eudicotyledons</taxon>
        <taxon>Gunneridae</taxon>
        <taxon>Pentapetalae</taxon>
        <taxon>rosids</taxon>
        <taxon>fabids</taxon>
        <taxon>Fabales</taxon>
        <taxon>Fabaceae</taxon>
        <taxon>Papilionoideae</taxon>
        <taxon>50 kb inversion clade</taxon>
        <taxon>NPAAA clade</taxon>
        <taxon>indigoferoid/millettioid clade</taxon>
        <taxon>Phaseoleae</taxon>
        <taxon>Clitoria</taxon>
    </lineage>
</organism>
<feature type="domain" description="DUF4283" evidence="1">
    <location>
        <begin position="21"/>
        <end position="94"/>
    </location>
</feature>
<reference evidence="2 3" key="1">
    <citation type="submission" date="2024-01" db="EMBL/GenBank/DDBJ databases">
        <title>The genomes of 5 underutilized Papilionoideae crops provide insights into root nodulation and disease resistance.</title>
        <authorList>
            <person name="Yuan L."/>
        </authorList>
    </citation>
    <scope>NUCLEOTIDE SEQUENCE [LARGE SCALE GENOMIC DNA]</scope>
    <source>
        <strain evidence="2">LY-2023</strain>
        <tissue evidence="2">Leaf</tissue>
    </source>
</reference>
<comment type="caution">
    <text evidence="2">The sequence shown here is derived from an EMBL/GenBank/DDBJ whole genome shotgun (WGS) entry which is preliminary data.</text>
</comment>
<dbReference type="Pfam" id="PF14111">
    <property type="entry name" value="DUF4283"/>
    <property type="match status" value="1"/>
</dbReference>
<evidence type="ECO:0000259" key="1">
    <source>
        <dbReference type="Pfam" id="PF14111"/>
    </source>
</evidence>
<dbReference type="Proteomes" id="UP001359559">
    <property type="component" value="Unassembled WGS sequence"/>
</dbReference>
<proteinExistence type="predicted"/>
<accession>A0AAN9ES75</accession>
<dbReference type="AlphaFoldDB" id="A0AAN9ES75"/>
<gene>
    <name evidence="2" type="ORF">RJT34_29958</name>
</gene>
<evidence type="ECO:0000313" key="3">
    <source>
        <dbReference type="Proteomes" id="UP001359559"/>
    </source>
</evidence>
<keyword evidence="3" id="KW-1185">Reference proteome</keyword>
<protein>
    <recommendedName>
        <fullName evidence="1">DUF4283 domain-containing protein</fullName>
    </recommendedName>
</protein>
<name>A0AAN9ES75_CLITE</name>
<dbReference type="InterPro" id="IPR025558">
    <property type="entry name" value="DUF4283"/>
</dbReference>
<dbReference type="EMBL" id="JAYKXN010000008">
    <property type="protein sequence ID" value="KAK7262386.1"/>
    <property type="molecule type" value="Genomic_DNA"/>
</dbReference>
<sequence>MCFFYEKLVEELSRSWRGSLVKLLRKKIGFQLMPDNLKYTLKTKEGIDVIDVWNEYYVVHFNLDKDKDKVINGEPWVVFDYYLYVQAWKPDVIPFKEKINRTMAWECPWDHKFWRKMRYVSLTMVVANGHSRGLWLLQEGAFYPSRVVRFVEVVDNCVLLNLRGAEGMFT</sequence>
<evidence type="ECO:0000313" key="2">
    <source>
        <dbReference type="EMBL" id="KAK7262386.1"/>
    </source>
</evidence>